<proteinExistence type="predicted"/>
<dbReference type="EMBL" id="DSJL01000001">
    <property type="protein sequence ID" value="HEF64185.1"/>
    <property type="molecule type" value="Genomic_DNA"/>
</dbReference>
<feature type="domain" description="FAD/NAD(P)-binding" evidence="1">
    <location>
        <begin position="3"/>
        <end position="290"/>
    </location>
</feature>
<dbReference type="Pfam" id="PF07992">
    <property type="entry name" value="Pyr_redox_2"/>
    <property type="match status" value="1"/>
</dbReference>
<dbReference type="PANTHER" id="PTHR43755:SF1">
    <property type="entry name" value="FAD-DEPENDENT PYRIDINE NUCLEOTIDE-DISULPHIDE OXIDOREDUCTASE"/>
    <property type="match status" value="1"/>
</dbReference>
<name>A0A7C2BEX3_THERO</name>
<dbReference type="InterPro" id="IPR052541">
    <property type="entry name" value="SQRD"/>
</dbReference>
<dbReference type="PRINTS" id="PR00368">
    <property type="entry name" value="FADPNR"/>
</dbReference>
<comment type="caution">
    <text evidence="2">The sequence shown here is derived from an EMBL/GenBank/DDBJ whole genome shotgun (WGS) entry which is preliminary data.</text>
</comment>
<dbReference type="InterPro" id="IPR036188">
    <property type="entry name" value="FAD/NAD-bd_sf"/>
</dbReference>
<protein>
    <submittedName>
        <fullName evidence="2">NAD(P)/FAD-dependent oxidoreductase</fullName>
    </submittedName>
</protein>
<dbReference type="GO" id="GO:0016491">
    <property type="term" value="F:oxidoreductase activity"/>
    <property type="evidence" value="ECO:0007669"/>
    <property type="project" value="InterPro"/>
</dbReference>
<sequence>MKRVVILGGGSGGAVAASRLGKWARPGEFEVVLIDRSEWHDFRPSYLWVAVGKREPEEIRRPLALLEQRYGTRVLRATVTGIRPEAQTVETDQGNVEYDYLIVALGAELVDTPDVAGCEAPWELAPALELRERLRTFAGGRVVVGPLSWPYRCPPAPFEVAFMLKYLAEQRGVAERTQITVFHPWKEPMETFGPQMVEGFRRFLDDFGVHFEGGFVCVRHDPDRKVIVAADGRELEYDFAIIVPHHRAPEAVRNSPLATADGYMDVVLPSMRSPRYETVWGIGDVVAPTIGLGMAGVFAHFQAEHVVSQIIDRERGAYLGELYNMVGICVMDTGYMGAAVWCNFTDKLFGRAAVPDCRLLGGMRAFRAVKVGFERYWFANLFGR</sequence>
<gene>
    <name evidence="2" type="ORF">ENP47_01010</name>
</gene>
<dbReference type="SUPFAM" id="SSF51905">
    <property type="entry name" value="FAD/NAD(P)-binding domain"/>
    <property type="match status" value="2"/>
</dbReference>
<evidence type="ECO:0000259" key="1">
    <source>
        <dbReference type="Pfam" id="PF07992"/>
    </source>
</evidence>
<evidence type="ECO:0000313" key="2">
    <source>
        <dbReference type="EMBL" id="HEF64185.1"/>
    </source>
</evidence>
<organism evidence="2">
    <name type="scientific">Thermomicrobium roseum</name>
    <dbReference type="NCBI Taxonomy" id="500"/>
    <lineage>
        <taxon>Bacteria</taxon>
        <taxon>Pseudomonadati</taxon>
        <taxon>Thermomicrobiota</taxon>
        <taxon>Thermomicrobia</taxon>
        <taxon>Thermomicrobiales</taxon>
        <taxon>Thermomicrobiaceae</taxon>
        <taxon>Thermomicrobium</taxon>
    </lineage>
</organism>
<dbReference type="InterPro" id="IPR023753">
    <property type="entry name" value="FAD/NAD-binding_dom"/>
</dbReference>
<dbReference type="PANTHER" id="PTHR43755">
    <property type="match status" value="1"/>
</dbReference>
<dbReference type="Gene3D" id="3.50.50.100">
    <property type="match status" value="1"/>
</dbReference>
<dbReference type="AlphaFoldDB" id="A0A7C2BEX3"/>
<reference evidence="2" key="1">
    <citation type="journal article" date="2020" name="mSystems">
        <title>Genome- and Community-Level Interaction Insights into Carbon Utilization and Element Cycling Functions of Hydrothermarchaeota in Hydrothermal Sediment.</title>
        <authorList>
            <person name="Zhou Z."/>
            <person name="Liu Y."/>
            <person name="Xu W."/>
            <person name="Pan J."/>
            <person name="Luo Z.H."/>
            <person name="Li M."/>
        </authorList>
    </citation>
    <scope>NUCLEOTIDE SEQUENCE [LARGE SCALE GENOMIC DNA]</scope>
    <source>
        <strain evidence="2">SpSt-222</strain>
    </source>
</reference>
<accession>A0A7C2BEX3</accession>